<keyword evidence="2" id="KW-1185">Reference proteome</keyword>
<dbReference type="RefSeq" id="WP_153759471.1">
    <property type="nucleotide sequence ID" value="NZ_CP045851.1"/>
</dbReference>
<dbReference type="AlphaFoldDB" id="A0A5Q2RHT5"/>
<dbReference type="NCBIfam" id="NF047719">
    <property type="entry name" value="SCO6745_fam_HTH"/>
    <property type="match status" value="1"/>
</dbReference>
<evidence type="ECO:0008006" key="3">
    <source>
        <dbReference type="Google" id="ProtNLM"/>
    </source>
</evidence>
<dbReference type="KEGG" id="atq:GH723_09780"/>
<dbReference type="EMBL" id="CP045851">
    <property type="protein sequence ID" value="QGG95363.1"/>
    <property type="molecule type" value="Genomic_DNA"/>
</dbReference>
<proteinExistence type="predicted"/>
<evidence type="ECO:0000313" key="2">
    <source>
        <dbReference type="Proteomes" id="UP000334019"/>
    </source>
</evidence>
<organism evidence="1 2">
    <name type="scientific">Actinomarinicola tropica</name>
    <dbReference type="NCBI Taxonomy" id="2789776"/>
    <lineage>
        <taxon>Bacteria</taxon>
        <taxon>Bacillati</taxon>
        <taxon>Actinomycetota</taxon>
        <taxon>Acidimicrobiia</taxon>
        <taxon>Acidimicrobiales</taxon>
        <taxon>Iamiaceae</taxon>
        <taxon>Actinomarinicola</taxon>
    </lineage>
</organism>
<dbReference type="Proteomes" id="UP000334019">
    <property type="component" value="Chromosome"/>
</dbReference>
<gene>
    <name evidence="1" type="ORF">GH723_09780</name>
</gene>
<name>A0A5Q2RHT5_9ACTN</name>
<dbReference type="InterPro" id="IPR054058">
    <property type="entry name" value="HTH_67"/>
</dbReference>
<protein>
    <recommendedName>
        <fullName evidence="3">SalK</fullName>
    </recommendedName>
</protein>
<accession>A0A5Q2RHT5</accession>
<dbReference type="Pfam" id="PF21863">
    <property type="entry name" value="HTH_67"/>
    <property type="match status" value="1"/>
</dbReference>
<reference evidence="1 2" key="1">
    <citation type="submission" date="2019-11" db="EMBL/GenBank/DDBJ databases">
        <authorList>
            <person name="He Y."/>
        </authorList>
    </citation>
    <scope>NUCLEOTIDE SEQUENCE [LARGE SCALE GENOMIC DNA]</scope>
    <source>
        <strain evidence="1 2">SCSIO 58843</strain>
    </source>
</reference>
<sequence>MDPALARSAHRTLEPYHGIVYFAAEPQEAYEALGLAGRSGYFASRSAAMGAVDAEVVVATFFNFHPELVRRAMAGVWDATTPQEVLDARHGGIDATLRRILGDAVASGEVAEALELARRAATDLPISGRPLFAAHAGLHWPDEPHLALWHALTLLREFRGDGHLVALLDAGIASGCEALVSHASVGDVPAGVLRSSRAWPEDEWAAAEDALRARGWIDDEGAATEAGRAAREAIERRTDELAMAAWSRLDEPEVQRLRELVRPLSRAIVASGELGRPPASSPRG</sequence>
<evidence type="ECO:0000313" key="1">
    <source>
        <dbReference type="EMBL" id="QGG95363.1"/>
    </source>
</evidence>